<organism evidence="3 4">
    <name type="scientific">Sipha flava</name>
    <name type="common">yellow sugarcane aphid</name>
    <dbReference type="NCBI Taxonomy" id="143950"/>
    <lineage>
        <taxon>Eukaryota</taxon>
        <taxon>Metazoa</taxon>
        <taxon>Ecdysozoa</taxon>
        <taxon>Arthropoda</taxon>
        <taxon>Hexapoda</taxon>
        <taxon>Insecta</taxon>
        <taxon>Pterygota</taxon>
        <taxon>Neoptera</taxon>
        <taxon>Paraneoptera</taxon>
        <taxon>Hemiptera</taxon>
        <taxon>Sternorrhyncha</taxon>
        <taxon>Aphidomorpha</taxon>
        <taxon>Aphidoidea</taxon>
        <taxon>Aphididae</taxon>
        <taxon>Sipha</taxon>
    </lineage>
</organism>
<gene>
    <name evidence="4" type="primary">LOC112694329</name>
</gene>
<dbReference type="GeneID" id="112694329"/>
<reference evidence="4" key="1">
    <citation type="submission" date="2025-08" db="UniProtKB">
        <authorList>
            <consortium name="RefSeq"/>
        </authorList>
    </citation>
    <scope>IDENTIFICATION</scope>
    <source>
        <tissue evidence="4">Whole body</tissue>
    </source>
</reference>
<dbReference type="PANTHER" id="PTHR46481">
    <property type="entry name" value="ZINC FINGER BED DOMAIN-CONTAINING PROTEIN 4"/>
    <property type="match status" value="1"/>
</dbReference>
<dbReference type="OrthoDB" id="1607513at2759"/>
<keyword evidence="3" id="KW-1185">Reference proteome</keyword>
<dbReference type="InterPro" id="IPR008906">
    <property type="entry name" value="HATC_C_dom"/>
</dbReference>
<dbReference type="AlphaFoldDB" id="A0A8B8GSE7"/>
<accession>A0A8B8GSE7</accession>
<evidence type="ECO:0000259" key="2">
    <source>
        <dbReference type="Pfam" id="PF05699"/>
    </source>
</evidence>
<dbReference type="InterPro" id="IPR012337">
    <property type="entry name" value="RNaseH-like_sf"/>
</dbReference>
<dbReference type="PANTHER" id="PTHR46481:SF9">
    <property type="entry name" value="ZINC FINGER BED DOMAIN-CONTAINING PROTEIN 1-LIKE"/>
    <property type="match status" value="1"/>
</dbReference>
<dbReference type="SUPFAM" id="SSF53098">
    <property type="entry name" value="Ribonuclease H-like"/>
    <property type="match status" value="1"/>
</dbReference>
<evidence type="ECO:0000256" key="1">
    <source>
        <dbReference type="SAM" id="MobiDB-lite"/>
    </source>
</evidence>
<feature type="region of interest" description="Disordered" evidence="1">
    <location>
        <begin position="1"/>
        <end position="21"/>
    </location>
</feature>
<protein>
    <submittedName>
        <fullName evidence="4">Zinc finger BED domain-containing protein 1-like</fullName>
    </submittedName>
</protein>
<name>A0A8B8GSE7_9HEMI</name>
<proteinExistence type="predicted"/>
<evidence type="ECO:0000313" key="3">
    <source>
        <dbReference type="Proteomes" id="UP000694846"/>
    </source>
</evidence>
<dbReference type="RefSeq" id="XP_025425551.1">
    <property type="nucleotide sequence ID" value="XM_025569766.1"/>
</dbReference>
<evidence type="ECO:0000313" key="4">
    <source>
        <dbReference type="RefSeq" id="XP_025425551.1"/>
    </source>
</evidence>
<dbReference type="GO" id="GO:0046983">
    <property type="term" value="F:protein dimerization activity"/>
    <property type="evidence" value="ECO:0007669"/>
    <property type="project" value="InterPro"/>
</dbReference>
<dbReference type="Proteomes" id="UP000694846">
    <property type="component" value="Unplaced"/>
</dbReference>
<sequence length="566" mass="64439">MQRKKNSKGGNTSNLKSHLRYKHPNLYSEYLKIDGNSTITTSEEAQEYNIDDPVLSNLQSNLASDSQGSQASISKDMQPYNSVEKKGFKHLLSVLCPSFEPPSRKYYSDYKIPQSYEDVKNCIKEKLKGVSYLALTTDCWTSGNGHPFIGLTAHIINEEWEFKSFCLACTSLTIDHNSFNIKNSIKQILHDWDIDESKIAGITTDCGSNILKAVELMSFNHVSCFGHVLNTGVTNAFSLQPVKYCTENAVKVRSVFHYSSKMKRALLNEQTNLDLPPLVPPSSSDTRWWSLLPCLNFLYTQNEALKKILICTKHQQMLPTFNQLKLIERILHIMDPLKQLGEALASETKVTISGLCVNLETDSVQLFDNTEDIHFDKNILLEESSTFFSQINYDTEEDGDTDETLNIELSQALNHVELLITDTIFEKLSKRYFEDFKTKQLIQLASFLDPRYKAYCIALFLSKNVPSESTLNDQNIFEAEIEKYIQIPKADLDSDSLAWWKIYKSEFPNLSLLSRKYLCIQGTSVPCERLFNYGGNVITDKRTSLSAEHAEQLIFLSKNSHMIVDS</sequence>
<feature type="domain" description="HAT C-terminal dimerisation" evidence="2">
    <location>
        <begin position="480"/>
        <end position="559"/>
    </location>
</feature>
<dbReference type="InterPro" id="IPR052035">
    <property type="entry name" value="ZnF_BED_domain_contain"/>
</dbReference>
<dbReference type="Pfam" id="PF05699">
    <property type="entry name" value="Dimer_Tnp_hAT"/>
    <property type="match status" value="1"/>
</dbReference>